<sequence length="447" mass="51261">MLAATFYSVLLYGRQPFEELAHLNGIEFVKEITSEHTAKMPKSIPSDLWNIVKTNLDFCARNRKLTDTVLQELNTYKTNLGTKMRVFHSVVTVCSYINPEDILRGYVNAKGQFTLEEVEEPLDDELHDSLKLNGHHIIQTVTVRMSLNTRRKILQLNHENILKVNGIKTDCYKTKLVSNTSYGRVVTLSDIKEGSSKDQLFSYFKQMTLGLQELHRHNIVHCDLRCKHFYVNPDQGTIKIGNFGRAVSLDDPSKSAIKLMPSDAQKWSAPEVRKMGMYSEASDIFSLGAVFLDAISSSIKTNCPLESFQHLEDYYQSREIQGECEASVIKLVKIILKCWNPNPIKRPTLDTILDDIQRIIADDFEYCATLDETPDTREQVTEEVYETALDPDFSIKYFWKDVIYEFENLHGLPNDREAFLKVREMPTYGDIGVPPKKRTRSKQGILL</sequence>
<evidence type="ECO:0000313" key="5">
    <source>
        <dbReference type="Proteomes" id="UP000824782"/>
    </source>
</evidence>
<accession>A0AAV6ZS99</accession>
<dbReference type="SUPFAM" id="SSF56112">
    <property type="entry name" value="Protein kinase-like (PK-like)"/>
    <property type="match status" value="1"/>
</dbReference>
<evidence type="ECO:0000313" key="4">
    <source>
        <dbReference type="EMBL" id="KAG8552166.1"/>
    </source>
</evidence>
<name>A0AAV6ZS99_ENGPU</name>
<evidence type="ECO:0000259" key="3">
    <source>
        <dbReference type="PROSITE" id="PS50011"/>
    </source>
</evidence>
<evidence type="ECO:0000256" key="2">
    <source>
        <dbReference type="ARBA" id="ARBA00022840"/>
    </source>
</evidence>
<dbReference type="GO" id="GO:0004672">
    <property type="term" value="F:protein kinase activity"/>
    <property type="evidence" value="ECO:0007669"/>
    <property type="project" value="InterPro"/>
</dbReference>
<dbReference type="Pfam" id="PF07714">
    <property type="entry name" value="PK_Tyr_Ser-Thr"/>
    <property type="match status" value="1"/>
</dbReference>
<dbReference type="PANTHER" id="PTHR24418">
    <property type="entry name" value="TYROSINE-PROTEIN KINASE"/>
    <property type="match status" value="1"/>
</dbReference>
<evidence type="ECO:0000256" key="1">
    <source>
        <dbReference type="ARBA" id="ARBA00022741"/>
    </source>
</evidence>
<dbReference type="GO" id="GO:0005524">
    <property type="term" value="F:ATP binding"/>
    <property type="evidence" value="ECO:0007669"/>
    <property type="project" value="UniProtKB-KW"/>
</dbReference>
<reference evidence="4" key="1">
    <citation type="thesis" date="2020" institute="ProQuest LLC" country="789 East Eisenhower Parkway, Ann Arbor, MI, USA">
        <title>Comparative Genomics and Chromosome Evolution.</title>
        <authorList>
            <person name="Mudd A.B."/>
        </authorList>
    </citation>
    <scope>NUCLEOTIDE SEQUENCE</scope>
    <source>
        <strain evidence="4">237g6f4</strain>
        <tissue evidence="4">Blood</tissue>
    </source>
</reference>
<keyword evidence="2" id="KW-0067">ATP-binding</keyword>
<feature type="domain" description="Protein kinase" evidence="3">
    <location>
        <begin position="104"/>
        <end position="360"/>
    </location>
</feature>
<protein>
    <recommendedName>
        <fullName evidence="3">Protein kinase domain-containing protein</fullName>
    </recommendedName>
</protein>
<dbReference type="InterPro" id="IPR050198">
    <property type="entry name" value="Non-receptor_tyrosine_kinases"/>
</dbReference>
<dbReference type="Gene3D" id="1.10.510.10">
    <property type="entry name" value="Transferase(Phosphotransferase) domain 1"/>
    <property type="match status" value="1"/>
</dbReference>
<dbReference type="InterPro" id="IPR011009">
    <property type="entry name" value="Kinase-like_dom_sf"/>
</dbReference>
<dbReference type="InterPro" id="IPR001245">
    <property type="entry name" value="Ser-Thr/Tyr_kinase_cat_dom"/>
</dbReference>
<organism evidence="4 5">
    <name type="scientific">Engystomops pustulosus</name>
    <name type="common">Tungara frog</name>
    <name type="synonym">Physalaemus pustulosus</name>
    <dbReference type="NCBI Taxonomy" id="76066"/>
    <lineage>
        <taxon>Eukaryota</taxon>
        <taxon>Metazoa</taxon>
        <taxon>Chordata</taxon>
        <taxon>Craniata</taxon>
        <taxon>Vertebrata</taxon>
        <taxon>Euteleostomi</taxon>
        <taxon>Amphibia</taxon>
        <taxon>Batrachia</taxon>
        <taxon>Anura</taxon>
        <taxon>Neobatrachia</taxon>
        <taxon>Hyloidea</taxon>
        <taxon>Leptodactylidae</taxon>
        <taxon>Leiuperinae</taxon>
        <taxon>Engystomops</taxon>
    </lineage>
</organism>
<dbReference type="Proteomes" id="UP000824782">
    <property type="component" value="Unassembled WGS sequence"/>
</dbReference>
<dbReference type="InterPro" id="IPR000719">
    <property type="entry name" value="Prot_kinase_dom"/>
</dbReference>
<gene>
    <name evidence="4" type="ORF">GDO81_004425</name>
</gene>
<dbReference type="PROSITE" id="PS50011">
    <property type="entry name" value="PROTEIN_KINASE_DOM"/>
    <property type="match status" value="1"/>
</dbReference>
<comment type="caution">
    <text evidence="4">The sequence shown here is derived from an EMBL/GenBank/DDBJ whole genome shotgun (WGS) entry which is preliminary data.</text>
</comment>
<keyword evidence="1" id="KW-0547">Nucleotide-binding</keyword>
<dbReference type="AlphaFoldDB" id="A0AAV6ZS99"/>
<dbReference type="CDD" id="cd00180">
    <property type="entry name" value="PKc"/>
    <property type="match status" value="1"/>
</dbReference>
<dbReference type="EMBL" id="WNYA01000011">
    <property type="protein sequence ID" value="KAG8552166.1"/>
    <property type="molecule type" value="Genomic_DNA"/>
</dbReference>
<proteinExistence type="predicted"/>
<keyword evidence="5" id="KW-1185">Reference proteome</keyword>